<proteinExistence type="inferred from homology"/>
<dbReference type="AlphaFoldDB" id="A0A835KZV0"/>
<reference evidence="7" key="1">
    <citation type="submission" date="2020-08" db="EMBL/GenBank/DDBJ databases">
        <title>Spodoptera exigua strain:BAW_Kor-Di-RS1 Genome sequencing and assembly.</title>
        <authorList>
            <person name="Kim J."/>
            <person name="Nam H.Y."/>
            <person name="Kwon M."/>
            <person name="Choi J.H."/>
            <person name="Cho S.R."/>
            <person name="Kim G.-H."/>
        </authorList>
    </citation>
    <scope>NUCLEOTIDE SEQUENCE</scope>
    <source>
        <strain evidence="7">BAW_Kor-Di-RS1</strain>
        <tissue evidence="7">Whole-body</tissue>
    </source>
</reference>
<dbReference type="GO" id="GO:0003824">
    <property type="term" value="F:catalytic activity"/>
    <property type="evidence" value="ECO:0007669"/>
    <property type="project" value="InterPro"/>
</dbReference>
<dbReference type="EMBL" id="JACKWZ010000355">
    <property type="protein sequence ID" value="KAF9408888.1"/>
    <property type="molecule type" value="Genomic_DNA"/>
</dbReference>
<dbReference type="InterPro" id="IPR058240">
    <property type="entry name" value="rSAM_sf"/>
</dbReference>
<accession>A0A835KZV0</accession>
<dbReference type="Pfam" id="PF16199">
    <property type="entry name" value="Radical_SAM_C"/>
    <property type="match status" value="1"/>
</dbReference>
<evidence type="ECO:0000256" key="4">
    <source>
        <dbReference type="ARBA" id="ARBA00023273"/>
    </source>
</evidence>
<dbReference type="InterPro" id="IPR007197">
    <property type="entry name" value="rSAM"/>
</dbReference>
<dbReference type="Pfam" id="PF10629">
    <property type="entry name" value="CMI2B-like"/>
    <property type="match status" value="2"/>
</dbReference>
<protein>
    <recommendedName>
        <fullName evidence="6">Elp3/MiaA/NifB-like radical SAM core domain-containing protein</fullName>
    </recommendedName>
</protein>
<dbReference type="InterPro" id="IPR032432">
    <property type="entry name" value="Radical_SAM_C"/>
</dbReference>
<dbReference type="GO" id="GO:0051536">
    <property type="term" value="F:iron-sulfur cluster binding"/>
    <property type="evidence" value="ECO:0007669"/>
    <property type="project" value="InterPro"/>
</dbReference>
<dbReference type="Proteomes" id="UP000648187">
    <property type="component" value="Unassembled WGS sequence"/>
</dbReference>
<gene>
    <name evidence="7" type="ORF">HW555_011574</name>
</gene>
<evidence type="ECO:0000259" key="6">
    <source>
        <dbReference type="SMART" id="SM00729"/>
    </source>
</evidence>
<dbReference type="SUPFAM" id="SSF102114">
    <property type="entry name" value="Radical SAM enzymes"/>
    <property type="match status" value="1"/>
</dbReference>
<feature type="domain" description="Elp3/MiaA/NifB-like radical SAM core" evidence="6">
    <location>
        <begin position="160"/>
        <end position="363"/>
    </location>
</feature>
<evidence type="ECO:0000256" key="2">
    <source>
        <dbReference type="ARBA" id="ARBA00022490"/>
    </source>
</evidence>
<keyword evidence="8" id="KW-1185">Reference proteome</keyword>
<name>A0A835KZV0_SPOEX</name>
<evidence type="ECO:0000256" key="1">
    <source>
        <dbReference type="ARBA" id="ARBA00004430"/>
    </source>
</evidence>
<dbReference type="SMART" id="SM00729">
    <property type="entry name" value="Elp3"/>
    <property type="match status" value="1"/>
</dbReference>
<comment type="subcellular location">
    <subcellularLocation>
        <location evidence="1">Cytoplasm</location>
        <location evidence="1">Cytoskeleton</location>
        <location evidence="1">Cilium axoneme</location>
    </subcellularLocation>
</comment>
<dbReference type="InterPro" id="IPR006638">
    <property type="entry name" value="Elp3/MiaA/NifB-like_rSAM"/>
</dbReference>
<dbReference type="GO" id="GO:0005930">
    <property type="term" value="C:axoneme"/>
    <property type="evidence" value="ECO:0007669"/>
    <property type="project" value="UniProtKB-SubCell"/>
</dbReference>
<dbReference type="Pfam" id="PF04055">
    <property type="entry name" value="Radical_SAM"/>
    <property type="match status" value="1"/>
</dbReference>
<dbReference type="PANTHER" id="PTHR22146:SF8">
    <property type="entry name" value="PROTEIN FAM166B"/>
    <property type="match status" value="1"/>
</dbReference>
<keyword evidence="4" id="KW-0966">Cell projection</keyword>
<keyword evidence="3" id="KW-0206">Cytoskeleton</keyword>
<evidence type="ECO:0000256" key="3">
    <source>
        <dbReference type="ARBA" id="ARBA00023212"/>
    </source>
</evidence>
<organism evidence="7 8">
    <name type="scientific">Spodoptera exigua</name>
    <name type="common">Beet armyworm</name>
    <name type="synonym">Noctua fulgens</name>
    <dbReference type="NCBI Taxonomy" id="7107"/>
    <lineage>
        <taxon>Eukaryota</taxon>
        <taxon>Metazoa</taxon>
        <taxon>Ecdysozoa</taxon>
        <taxon>Arthropoda</taxon>
        <taxon>Hexapoda</taxon>
        <taxon>Insecta</taxon>
        <taxon>Pterygota</taxon>
        <taxon>Neoptera</taxon>
        <taxon>Endopterygota</taxon>
        <taxon>Lepidoptera</taxon>
        <taxon>Glossata</taxon>
        <taxon>Ditrysia</taxon>
        <taxon>Noctuoidea</taxon>
        <taxon>Noctuidae</taxon>
        <taxon>Amphipyrinae</taxon>
        <taxon>Spodoptera</taxon>
    </lineage>
</organism>
<comment type="caution">
    <text evidence="7">The sequence shown here is derived from an EMBL/GenBank/DDBJ whole genome shotgun (WGS) entry which is preliminary data.</text>
</comment>
<evidence type="ECO:0000313" key="8">
    <source>
        <dbReference type="Proteomes" id="UP000648187"/>
    </source>
</evidence>
<dbReference type="InterPro" id="IPR018902">
    <property type="entry name" value="CMI2A-C-like_dom"/>
</dbReference>
<dbReference type="GO" id="GO:0015630">
    <property type="term" value="C:microtubule cytoskeleton"/>
    <property type="evidence" value="ECO:0007669"/>
    <property type="project" value="UniProtKB-ARBA"/>
</dbReference>
<dbReference type="PANTHER" id="PTHR22146">
    <property type="entry name" value="CAT EYE SYNDROME CRITICAL REGION PROTEIN 6"/>
    <property type="match status" value="1"/>
</dbReference>
<keyword evidence="2" id="KW-0963">Cytoplasm</keyword>
<evidence type="ECO:0000256" key="5">
    <source>
        <dbReference type="ARBA" id="ARBA00035661"/>
    </source>
</evidence>
<sequence length="499" mass="56997">MALDLVSIAQPHYIPGYTGHCPEYKYRIGDTYGSTTHKILLDPSVQHSERLVLSDRTADDFQIYRPPQTDIDVVNARFRNGDPVYKHPMIPGYEGFLPRLHNHFGQRYTVAATEALSEFQRVQLNQRAARNQLERVVDLQAGKGQPWDLVDRFSATAEFKLPLVTVRPECAGILRDVPMDEPKLSPASHSVSPYFLENSHPEKYIKKGFSGHVPYGFQRFGESSKKLTNSALCDFSSNYRRRQSTEWAPVNVVKLEIGVQSVYEDIARDTNRGHTVKAVCENFNLAKDAGYKIVAHMMPDLPNVDFERDVEQFIEFFENPAFRADGLKIYPTLVIRGTGLYELWKTGRYRSYPPSTLVDLIAKILALIPPWTRVYRVQRDIPMPLVSSGVEHGNLRELALARMADLGTDCRDVRTREVGIQEIHNRVRPYEFLKAHPSFSQPFRPDPPLSINPTEIYHKHVGMLPNYAGHVPGCMFRFGKTYGNDTRDAKRWLRGDFTS</sequence>
<comment type="similarity">
    <text evidence="5">Belongs to the CIMIP2 family.</text>
</comment>
<evidence type="ECO:0000313" key="7">
    <source>
        <dbReference type="EMBL" id="KAF9408888.1"/>
    </source>
</evidence>